<name>A0A9W8Y484_9PLEO</name>
<feature type="compositionally biased region" description="Basic and acidic residues" evidence="1">
    <location>
        <begin position="649"/>
        <end position="658"/>
    </location>
</feature>
<accession>A0A9W8Y484</accession>
<reference evidence="3" key="1">
    <citation type="submission" date="2022-10" db="EMBL/GenBank/DDBJ databases">
        <title>Tapping the CABI collections for fungal endophytes: first genome assemblies for Collariella, Neodidymelliopsis, Ascochyta clinopodiicola, Didymella pomorum, Didymosphaeria variabile, Neocosmospora piperis and Neocucurbitaria cava.</title>
        <authorList>
            <person name="Hill R."/>
        </authorList>
    </citation>
    <scope>NUCLEOTIDE SEQUENCE</scope>
    <source>
        <strain evidence="3">IMI 356814</strain>
    </source>
</reference>
<evidence type="ECO:0000313" key="4">
    <source>
        <dbReference type="Proteomes" id="UP001140560"/>
    </source>
</evidence>
<keyword evidence="2" id="KW-0472">Membrane</keyword>
<protein>
    <submittedName>
        <fullName evidence="3">Uncharacterized protein</fullName>
    </submittedName>
</protein>
<keyword evidence="4" id="KW-1185">Reference proteome</keyword>
<feature type="region of interest" description="Disordered" evidence="1">
    <location>
        <begin position="630"/>
        <end position="658"/>
    </location>
</feature>
<keyword evidence="2" id="KW-1133">Transmembrane helix</keyword>
<keyword evidence="2" id="KW-0812">Transmembrane</keyword>
<organism evidence="3 4">
    <name type="scientific">Neocucurbitaria cava</name>
    <dbReference type="NCBI Taxonomy" id="798079"/>
    <lineage>
        <taxon>Eukaryota</taxon>
        <taxon>Fungi</taxon>
        <taxon>Dikarya</taxon>
        <taxon>Ascomycota</taxon>
        <taxon>Pezizomycotina</taxon>
        <taxon>Dothideomycetes</taxon>
        <taxon>Pleosporomycetidae</taxon>
        <taxon>Pleosporales</taxon>
        <taxon>Pleosporineae</taxon>
        <taxon>Cucurbitariaceae</taxon>
        <taxon>Neocucurbitaria</taxon>
    </lineage>
</organism>
<evidence type="ECO:0000256" key="1">
    <source>
        <dbReference type="SAM" id="MobiDB-lite"/>
    </source>
</evidence>
<dbReference type="EMBL" id="JAPEUY010000013">
    <property type="protein sequence ID" value="KAJ4367113.1"/>
    <property type="molecule type" value="Genomic_DNA"/>
</dbReference>
<dbReference type="AlphaFoldDB" id="A0A9W8Y484"/>
<evidence type="ECO:0000256" key="2">
    <source>
        <dbReference type="SAM" id="Phobius"/>
    </source>
</evidence>
<dbReference type="OrthoDB" id="3540210at2759"/>
<feature type="transmembrane region" description="Helical" evidence="2">
    <location>
        <begin position="471"/>
        <end position="493"/>
    </location>
</feature>
<gene>
    <name evidence="3" type="ORF">N0V83_007643</name>
</gene>
<comment type="caution">
    <text evidence="3">The sequence shown here is derived from an EMBL/GenBank/DDBJ whole genome shotgun (WGS) entry which is preliminary data.</text>
</comment>
<proteinExistence type="predicted"/>
<dbReference type="Proteomes" id="UP001140560">
    <property type="component" value="Unassembled WGS sequence"/>
</dbReference>
<evidence type="ECO:0000313" key="3">
    <source>
        <dbReference type="EMBL" id="KAJ4367113.1"/>
    </source>
</evidence>
<sequence length="680" mass="75880">MLMSMMAWRSGRRAGRPTLRFLPIIVAAFTISAAFGVASIFSSNVTSETLNQVLLKGTRCGAYSEEKANSIYKQLTLLLPSQSEKASKFLNYGMQCYTNETHADGCNLYIKPKLPLVSTRGLACPYGDNICTLENDNLVMDTGLLDSLEHLGINTAPEHRFQLRFLHTCAPLKTKGYTSDYNDSDYGAVKRYHYGDIANFHQVNNWTFELPVDNAYIPGDNTSSADIPRLEYSLGTQHHYSTPNETLLPGANTWSPIDALKRDDADVYLLFMSADGIHYAGPTDDPWFSAHKNASEIHYQKTKDQFDAWLQDEPLGVMACTQQVQYCNPSLPEGERCEPLRGGADPRKAENVKKIFPTDDHFSVIEWVDNIWVYGVYTISATVGFIGASALRARYGLSYGYSAPLPDDQWQLEAEHWIKGTLASLQDVFVEAANGIPEALEDFRQPPLADETVAQNLCVNQKIVSTNYSSFNVLGLSLILIIGVIVVVLDMGLEPTVAWWQRRTYAKHQARDEGYPSDKIAHPLYAALEWNQTSILQLQRHAQEEAGFGEWTRCATDVPVTEPRQLLAGLDLRRIAHPLLTLKHGTPASEWSGENVIAFKPWGGVRRSDTGLDTLVEEAAAEVEKEGKKVEGEKGDTEVFVGDHNGYGPDDREEARGLGVHLHDRTMEDQQPGQEWRVLK</sequence>